<feature type="transmembrane region" description="Helical" evidence="7">
    <location>
        <begin position="63"/>
        <end position="85"/>
    </location>
</feature>
<keyword evidence="10" id="KW-1185">Reference proteome</keyword>
<reference evidence="9 10" key="1">
    <citation type="submission" date="2023-10" db="EMBL/GenBank/DDBJ databases">
        <title>Chromosome-scale genome assembly provides insights into flower coloration mechanisms of Canna indica.</title>
        <authorList>
            <person name="Li C."/>
        </authorList>
    </citation>
    <scope>NUCLEOTIDE SEQUENCE [LARGE SCALE GENOMIC DNA]</scope>
    <source>
        <tissue evidence="9">Flower</tissue>
    </source>
</reference>
<dbReference type="AlphaFoldDB" id="A0AAQ3KKJ2"/>
<keyword evidence="6 7" id="KW-0472">Membrane</keyword>
<dbReference type="Pfam" id="PF05241">
    <property type="entry name" value="EBP"/>
    <property type="match status" value="1"/>
</dbReference>
<feature type="transmembrane region" description="Helical" evidence="7">
    <location>
        <begin position="92"/>
        <end position="113"/>
    </location>
</feature>
<evidence type="ECO:0000256" key="4">
    <source>
        <dbReference type="ARBA" id="ARBA00022824"/>
    </source>
</evidence>
<accession>A0AAQ3KKJ2</accession>
<dbReference type="GO" id="GO:0005789">
    <property type="term" value="C:endoplasmic reticulum membrane"/>
    <property type="evidence" value="ECO:0007669"/>
    <property type="project" value="UniProtKB-SubCell"/>
</dbReference>
<sequence length="164" mass="18048">MGLISGLVDAVLVIISAVLAVVVPLIDAQVNLPEWLYPAPLVELKKWYAEEFGDYLMAEKPHFFTGLVWIEIAFLWPLSLANVYGILTRRPWAATTCLMVGVSITTSMAAIMPELLGSGRASEQLFQMYMPFVVFGVLALLRGLFTGSQRSTTSHAATSRKKRA</sequence>
<proteinExistence type="inferred from homology"/>
<comment type="similarity">
    <text evidence="2">Belongs to the TMEM97/sigma-2 receptor family.</text>
</comment>
<dbReference type="PANTHER" id="PTHR31204:SF1">
    <property type="entry name" value="SIGMA INTRACELLULAR RECEPTOR 2"/>
    <property type="match status" value="1"/>
</dbReference>
<dbReference type="EMBL" id="CP136895">
    <property type="protein sequence ID" value="WOL10389.1"/>
    <property type="molecule type" value="Genomic_DNA"/>
</dbReference>
<feature type="domain" description="EXPERA" evidence="8">
    <location>
        <begin position="8"/>
        <end position="140"/>
    </location>
</feature>
<dbReference type="InterPro" id="IPR051987">
    <property type="entry name" value="Sigma-2_receptor-like"/>
</dbReference>
<protein>
    <submittedName>
        <fullName evidence="9">Transmembrane protein 97-like</fullName>
    </submittedName>
</protein>
<keyword evidence="5 7" id="KW-1133">Transmembrane helix</keyword>
<dbReference type="InterPro" id="IPR033118">
    <property type="entry name" value="EXPERA"/>
</dbReference>
<evidence type="ECO:0000256" key="7">
    <source>
        <dbReference type="PIRNR" id="PIRNR031032"/>
    </source>
</evidence>
<organism evidence="9 10">
    <name type="scientific">Canna indica</name>
    <name type="common">Indian-shot</name>
    <dbReference type="NCBI Taxonomy" id="4628"/>
    <lineage>
        <taxon>Eukaryota</taxon>
        <taxon>Viridiplantae</taxon>
        <taxon>Streptophyta</taxon>
        <taxon>Embryophyta</taxon>
        <taxon>Tracheophyta</taxon>
        <taxon>Spermatophyta</taxon>
        <taxon>Magnoliopsida</taxon>
        <taxon>Liliopsida</taxon>
        <taxon>Zingiberales</taxon>
        <taxon>Cannaceae</taxon>
        <taxon>Canna</taxon>
    </lineage>
</organism>
<gene>
    <name evidence="9" type="ORF">Cni_G19144</name>
</gene>
<dbReference type="Proteomes" id="UP001327560">
    <property type="component" value="Chromosome 6"/>
</dbReference>
<keyword evidence="3 7" id="KW-0812">Transmembrane</keyword>
<comment type="subcellular location">
    <subcellularLocation>
        <location evidence="1">Endoplasmic reticulum membrane</location>
        <topology evidence="1">Multi-pass membrane protein</topology>
    </subcellularLocation>
</comment>
<evidence type="ECO:0000259" key="8">
    <source>
        <dbReference type="PROSITE" id="PS51751"/>
    </source>
</evidence>
<dbReference type="PIRSF" id="PIRSF031032">
    <property type="entry name" value="TMP_97_prd"/>
    <property type="match status" value="1"/>
</dbReference>
<evidence type="ECO:0000313" key="9">
    <source>
        <dbReference type="EMBL" id="WOL10389.1"/>
    </source>
</evidence>
<dbReference type="PANTHER" id="PTHR31204">
    <property type="entry name" value="SIGMA INTRACELLULAR RECEPTOR 2"/>
    <property type="match status" value="1"/>
</dbReference>
<keyword evidence="4" id="KW-0256">Endoplasmic reticulum</keyword>
<name>A0AAQ3KKJ2_9LILI</name>
<feature type="transmembrane region" description="Helical" evidence="7">
    <location>
        <begin position="7"/>
        <end position="26"/>
    </location>
</feature>
<evidence type="ECO:0000256" key="2">
    <source>
        <dbReference type="ARBA" id="ARBA00009096"/>
    </source>
</evidence>
<feature type="transmembrane region" description="Helical" evidence="7">
    <location>
        <begin position="125"/>
        <end position="145"/>
    </location>
</feature>
<evidence type="ECO:0000256" key="5">
    <source>
        <dbReference type="ARBA" id="ARBA00022989"/>
    </source>
</evidence>
<evidence type="ECO:0000256" key="6">
    <source>
        <dbReference type="ARBA" id="ARBA00023136"/>
    </source>
</evidence>
<evidence type="ECO:0000313" key="10">
    <source>
        <dbReference type="Proteomes" id="UP001327560"/>
    </source>
</evidence>
<dbReference type="PROSITE" id="PS51751">
    <property type="entry name" value="EXPERA"/>
    <property type="match status" value="1"/>
</dbReference>
<evidence type="ECO:0000256" key="3">
    <source>
        <dbReference type="ARBA" id="ARBA00022692"/>
    </source>
</evidence>
<dbReference type="InterPro" id="IPR016964">
    <property type="entry name" value="Sigma2_recept"/>
</dbReference>
<evidence type="ECO:0000256" key="1">
    <source>
        <dbReference type="ARBA" id="ARBA00004477"/>
    </source>
</evidence>